<evidence type="ECO:0000313" key="8">
    <source>
        <dbReference type="EMBL" id="ASJ71349.1"/>
    </source>
</evidence>
<evidence type="ECO:0000256" key="6">
    <source>
        <dbReference type="SAM" id="Phobius"/>
    </source>
</evidence>
<evidence type="ECO:0000256" key="3">
    <source>
        <dbReference type="ARBA" id="ARBA00022692"/>
    </source>
</evidence>
<name>A0A2Z2NJJ8_9GAMM</name>
<evidence type="ECO:0000259" key="7">
    <source>
        <dbReference type="Pfam" id="PF13396"/>
    </source>
</evidence>
<feature type="transmembrane region" description="Helical" evidence="6">
    <location>
        <begin position="37"/>
        <end position="55"/>
    </location>
</feature>
<dbReference type="KEGG" id="gai:IMCC3135_06210"/>
<dbReference type="Pfam" id="PF13396">
    <property type="entry name" value="PLDc_N"/>
    <property type="match status" value="1"/>
</dbReference>
<proteinExistence type="predicted"/>
<evidence type="ECO:0000256" key="2">
    <source>
        <dbReference type="ARBA" id="ARBA00022475"/>
    </source>
</evidence>
<organism evidence="8 9">
    <name type="scientific">Granulosicoccus antarcticus IMCC3135</name>
    <dbReference type="NCBI Taxonomy" id="1192854"/>
    <lineage>
        <taxon>Bacteria</taxon>
        <taxon>Pseudomonadati</taxon>
        <taxon>Pseudomonadota</taxon>
        <taxon>Gammaproteobacteria</taxon>
        <taxon>Chromatiales</taxon>
        <taxon>Granulosicoccaceae</taxon>
        <taxon>Granulosicoccus</taxon>
    </lineage>
</organism>
<dbReference type="InterPro" id="IPR027379">
    <property type="entry name" value="CLS_N"/>
</dbReference>
<feature type="domain" description="Cardiolipin synthase N-terminal" evidence="7">
    <location>
        <begin position="15"/>
        <end position="57"/>
    </location>
</feature>
<keyword evidence="3 6" id="KW-0812">Transmembrane</keyword>
<evidence type="ECO:0000256" key="1">
    <source>
        <dbReference type="ARBA" id="ARBA00004651"/>
    </source>
</evidence>
<keyword evidence="4 6" id="KW-1133">Transmembrane helix</keyword>
<accession>A0A2Z2NJJ8</accession>
<dbReference type="EMBL" id="CP018632">
    <property type="protein sequence ID" value="ASJ71349.1"/>
    <property type="molecule type" value="Genomic_DNA"/>
</dbReference>
<reference evidence="8 9" key="1">
    <citation type="submission" date="2016-12" db="EMBL/GenBank/DDBJ databases">
        <authorList>
            <person name="Song W.-J."/>
            <person name="Kurnit D.M."/>
        </authorList>
    </citation>
    <scope>NUCLEOTIDE SEQUENCE [LARGE SCALE GENOMIC DNA]</scope>
    <source>
        <strain evidence="8 9">IMCC3135</strain>
    </source>
</reference>
<evidence type="ECO:0000256" key="5">
    <source>
        <dbReference type="ARBA" id="ARBA00023136"/>
    </source>
</evidence>
<keyword evidence="5 6" id="KW-0472">Membrane</keyword>
<dbReference type="GO" id="GO:0005886">
    <property type="term" value="C:plasma membrane"/>
    <property type="evidence" value="ECO:0007669"/>
    <property type="project" value="UniProtKB-SubCell"/>
</dbReference>
<feature type="transmembrane region" description="Helical" evidence="6">
    <location>
        <begin position="6"/>
        <end position="25"/>
    </location>
</feature>
<protein>
    <recommendedName>
        <fullName evidence="7">Cardiolipin synthase N-terminal domain-containing protein</fullName>
    </recommendedName>
</protein>
<dbReference type="OrthoDB" id="8455471at2"/>
<keyword evidence="9" id="KW-1185">Reference proteome</keyword>
<keyword evidence="2" id="KW-1003">Cell membrane</keyword>
<evidence type="ECO:0000313" key="9">
    <source>
        <dbReference type="Proteomes" id="UP000250079"/>
    </source>
</evidence>
<comment type="subcellular location">
    <subcellularLocation>
        <location evidence="1">Cell membrane</location>
        <topology evidence="1">Multi-pass membrane protein</topology>
    </subcellularLocation>
</comment>
<gene>
    <name evidence="8" type="ORF">IMCC3135_06210</name>
</gene>
<dbReference type="Proteomes" id="UP000250079">
    <property type="component" value="Chromosome"/>
</dbReference>
<evidence type="ECO:0000256" key="4">
    <source>
        <dbReference type="ARBA" id="ARBA00022989"/>
    </source>
</evidence>
<dbReference type="RefSeq" id="WP_088916800.1">
    <property type="nucleotide sequence ID" value="NZ_CP018632.1"/>
</dbReference>
<sequence>MGLEVSGLLGIIFLVIAIWAIAKIINSGTTTGKKILWILFILFLPVVGLIVWFLMGPKG</sequence>
<dbReference type="AlphaFoldDB" id="A0A2Z2NJJ8"/>